<name>A0ABP0HZT5_9DINO</name>
<gene>
    <name evidence="2" type="ORF">CCMP2556_LOCUS4030</name>
</gene>
<protein>
    <recommendedName>
        <fullName evidence="4">Flagellar associated protein</fullName>
    </recommendedName>
</protein>
<evidence type="ECO:0008006" key="4">
    <source>
        <dbReference type="Google" id="ProtNLM"/>
    </source>
</evidence>
<accession>A0ABP0HZT5</accession>
<feature type="compositionally biased region" description="Basic and acidic residues" evidence="1">
    <location>
        <begin position="213"/>
        <end position="227"/>
    </location>
</feature>
<comment type="caution">
    <text evidence="2">The sequence shown here is derived from an EMBL/GenBank/DDBJ whole genome shotgun (WGS) entry which is preliminary data.</text>
</comment>
<sequence length="272" mass="27979">MPASVVSEDPLTSRSRYAVPGYSGYIPGKVPEVANMGQRFALCNQHGVKSLKGDAPQPAFSWKCGGPRGHIPGYSGHVPGKLEDRKETCSSQSAQAHQALPSPARNYQGTVTPRPGSGKAVAAVVGYSGHVPGKHAENVVGHSFAAANARAAVEESGPGCHTWKRSEAPGVAPHRLGAGAAPGKAVPGYAGYVHGVRPEPDIMGMPFKAANEHADKARLSTRAKDASPKASGRASDRVISSGASVTSSKQSSVSKSRMCALKSNGGPGKTRS</sequence>
<proteinExistence type="predicted"/>
<keyword evidence="3" id="KW-1185">Reference proteome</keyword>
<organism evidence="2 3">
    <name type="scientific">Durusdinium trenchii</name>
    <dbReference type="NCBI Taxonomy" id="1381693"/>
    <lineage>
        <taxon>Eukaryota</taxon>
        <taxon>Sar</taxon>
        <taxon>Alveolata</taxon>
        <taxon>Dinophyceae</taxon>
        <taxon>Suessiales</taxon>
        <taxon>Symbiodiniaceae</taxon>
        <taxon>Durusdinium</taxon>
    </lineage>
</organism>
<feature type="compositionally biased region" description="Low complexity" evidence="1">
    <location>
        <begin position="240"/>
        <end position="256"/>
    </location>
</feature>
<dbReference type="EMBL" id="CAXAMN010001625">
    <property type="protein sequence ID" value="CAK8995453.1"/>
    <property type="molecule type" value="Genomic_DNA"/>
</dbReference>
<evidence type="ECO:0000256" key="1">
    <source>
        <dbReference type="SAM" id="MobiDB-lite"/>
    </source>
</evidence>
<reference evidence="2 3" key="1">
    <citation type="submission" date="2024-02" db="EMBL/GenBank/DDBJ databases">
        <authorList>
            <person name="Chen Y."/>
            <person name="Shah S."/>
            <person name="Dougan E. K."/>
            <person name="Thang M."/>
            <person name="Chan C."/>
        </authorList>
    </citation>
    <scope>NUCLEOTIDE SEQUENCE [LARGE SCALE GENOMIC DNA]</scope>
</reference>
<evidence type="ECO:0000313" key="3">
    <source>
        <dbReference type="Proteomes" id="UP001642484"/>
    </source>
</evidence>
<evidence type="ECO:0000313" key="2">
    <source>
        <dbReference type="EMBL" id="CAK8995453.1"/>
    </source>
</evidence>
<feature type="region of interest" description="Disordered" evidence="1">
    <location>
        <begin position="90"/>
        <end position="115"/>
    </location>
</feature>
<feature type="region of interest" description="Disordered" evidence="1">
    <location>
        <begin position="213"/>
        <end position="272"/>
    </location>
</feature>
<dbReference type="Proteomes" id="UP001642484">
    <property type="component" value="Unassembled WGS sequence"/>
</dbReference>
<feature type="region of interest" description="Disordered" evidence="1">
    <location>
        <begin position="157"/>
        <end position="182"/>
    </location>
</feature>